<organism evidence="1 2">
    <name type="scientific">Nicotiana tabacum</name>
    <name type="common">Common tobacco</name>
    <dbReference type="NCBI Taxonomy" id="4097"/>
    <lineage>
        <taxon>Eukaryota</taxon>
        <taxon>Viridiplantae</taxon>
        <taxon>Streptophyta</taxon>
        <taxon>Embryophyta</taxon>
        <taxon>Tracheophyta</taxon>
        <taxon>Spermatophyta</taxon>
        <taxon>Magnoliopsida</taxon>
        <taxon>eudicotyledons</taxon>
        <taxon>Gunneridae</taxon>
        <taxon>Pentapetalae</taxon>
        <taxon>asterids</taxon>
        <taxon>lamiids</taxon>
        <taxon>Solanales</taxon>
        <taxon>Solanaceae</taxon>
        <taxon>Nicotianoideae</taxon>
        <taxon>Nicotianeae</taxon>
        <taxon>Nicotiana</taxon>
    </lineage>
</organism>
<evidence type="ECO:0000313" key="2">
    <source>
        <dbReference type="RefSeq" id="XP_075075731.1"/>
    </source>
</evidence>
<protein>
    <submittedName>
        <fullName evidence="2">Zinc finger CCCH domain-containing protein 67 isoform X1</fullName>
    </submittedName>
</protein>
<accession>A0AC58RSM9</accession>
<sequence length="491" mass="54908">MKAIESQQRIQNLNDSTLEKQDVGLDPQPLFSSDPSVQNPPQNLPDAVENDDDDEIALQFICKELQGLVLNQAYIEERSQGENHEENGREKSENECGDNYYGGGDYTWSENGYENENDVENENSDVTGSKQWGFKGNRKGLNYPLRPDAADCAYYMKTGTCKYGLNCKFNHPSRRRNQQWAMEKGKQKDESEERAGQIECKYYLTEGGCKYGNTCKYYHSRRKGAISPVLNINFLGLPIRPGEKDCPYYMRTGSCKYGSNCRFHHPDPSTVAGGDPSSGYNNGGSAPVKSAPYPAGSSWSSPRALNETASFVPVVYPASQGIPLLSPQWNGYLAPVYPTSGKSLPTPPEFIRKDPATKTNFYTRAQQPWLVEEYPERPGQPDCSYFIKTGDCKYRSNCKFHHRKNQTSKTNMSALNDKGLPLRPCRIKLSVHSTAVMGFASLDLLVSLAIQNIMTTQLLLLGLSLISLHSATLLPHMALGGEERKRKWLSN</sequence>
<reference evidence="2" key="2">
    <citation type="submission" date="2025-08" db="UniProtKB">
        <authorList>
            <consortium name="RefSeq"/>
        </authorList>
    </citation>
    <scope>IDENTIFICATION</scope>
    <source>
        <tissue evidence="2">Leaf</tissue>
    </source>
</reference>
<reference evidence="1" key="1">
    <citation type="journal article" date="2014" name="Nat. Commun.">
        <title>The tobacco genome sequence and its comparison with those of tomato and potato.</title>
        <authorList>
            <person name="Sierro N."/>
            <person name="Battey J.N."/>
            <person name="Ouadi S."/>
            <person name="Bakaher N."/>
            <person name="Bovet L."/>
            <person name="Willig A."/>
            <person name="Goepfert S."/>
            <person name="Peitsch M.C."/>
            <person name="Ivanov N.V."/>
        </authorList>
    </citation>
    <scope>NUCLEOTIDE SEQUENCE [LARGE SCALE GENOMIC DNA]</scope>
</reference>
<keyword evidence="1" id="KW-1185">Reference proteome</keyword>
<gene>
    <name evidence="2" type="primary">LOC107785854</name>
</gene>
<name>A0AC58RSM9_TOBAC</name>
<evidence type="ECO:0000313" key="1">
    <source>
        <dbReference type="Proteomes" id="UP000790787"/>
    </source>
</evidence>
<proteinExistence type="predicted"/>
<dbReference type="RefSeq" id="XP_075075731.1">
    <property type="nucleotide sequence ID" value="XM_075219630.1"/>
</dbReference>
<dbReference type="Proteomes" id="UP000790787">
    <property type="component" value="Chromosome 8"/>
</dbReference>